<sequence>MRSVTCFFLSIRVWRRLRNFYSTATILKDLWIKFMDFPTPEFSAVTTLDGQQMDYYDSETKKLIPRQVWMKEIASNGMWKKDSAIREHVAQIYKTNIAVLMQRFNQTRGVHTYQRMYGCGWDDETDIKYGFDQYGYDGEDFLTLDMKNSSYTASVPQAQTTVQKWNNREQLALLLLYFKHECIYWMKEFLNVSKAAFEKTEPPEVSLLQRNQDYYVECHVTGFHSRNTTITWRENGQAINDSRKLVKPGKILPNGDGTFQKNVTLYVLPDEWRMDQYACVVEHKSFTETIQKILTEDEIRIIKSKMYSSQKTFKTSMIVYRTAMGSTTSDKCASPPKACGL</sequence>
<dbReference type="Pfam" id="PF07654">
    <property type="entry name" value="C1-set"/>
    <property type="match status" value="1"/>
</dbReference>
<dbReference type="GO" id="GO:0006955">
    <property type="term" value="P:immune response"/>
    <property type="evidence" value="ECO:0007669"/>
    <property type="project" value="TreeGrafter"/>
</dbReference>
<keyword evidence="6" id="KW-1185">Reference proteome</keyword>
<dbReference type="Gene3D" id="2.60.40.10">
    <property type="entry name" value="Immunoglobulins"/>
    <property type="match status" value="1"/>
</dbReference>
<dbReference type="PANTHER" id="PTHR16675:SF237">
    <property type="entry name" value="MHC CLASS I ANTIGEN TRANSCRIPT VARIANT 1-RELATED"/>
    <property type="match status" value="1"/>
</dbReference>
<feature type="domain" description="Ig-like" evidence="4">
    <location>
        <begin position="203"/>
        <end position="295"/>
    </location>
</feature>
<dbReference type="SMART" id="SM00407">
    <property type="entry name" value="IGc1"/>
    <property type="match status" value="1"/>
</dbReference>
<dbReference type="PROSITE" id="PS50835">
    <property type="entry name" value="IG_LIKE"/>
    <property type="match status" value="1"/>
</dbReference>
<dbReference type="PANTHER" id="PTHR16675">
    <property type="entry name" value="MHC CLASS I-RELATED"/>
    <property type="match status" value="1"/>
</dbReference>
<evidence type="ECO:0000313" key="6">
    <source>
        <dbReference type="Proteomes" id="UP000472262"/>
    </source>
</evidence>
<evidence type="ECO:0000313" key="5">
    <source>
        <dbReference type="Ensembl" id="ENSSGRP00000071639.1"/>
    </source>
</evidence>
<dbReference type="InterPro" id="IPR037055">
    <property type="entry name" value="MHC_I-like_Ag-recog_sf"/>
</dbReference>
<dbReference type="SUPFAM" id="SSF48726">
    <property type="entry name" value="Immunoglobulin"/>
    <property type="match status" value="1"/>
</dbReference>
<dbReference type="AlphaFoldDB" id="A0A672Q5M5"/>
<dbReference type="InterPro" id="IPR003597">
    <property type="entry name" value="Ig_C1-set"/>
</dbReference>
<dbReference type="InterPro" id="IPR011162">
    <property type="entry name" value="MHC_I/II-like_Ag-recog"/>
</dbReference>
<keyword evidence="1" id="KW-0325">Glycoprotein</keyword>
<dbReference type="InterPro" id="IPR013783">
    <property type="entry name" value="Ig-like_fold"/>
</dbReference>
<dbReference type="InterPro" id="IPR003006">
    <property type="entry name" value="Ig/MHC_CS"/>
</dbReference>
<reference evidence="5" key="2">
    <citation type="submission" date="2025-09" db="UniProtKB">
        <authorList>
            <consortium name="Ensembl"/>
        </authorList>
    </citation>
    <scope>IDENTIFICATION</scope>
</reference>
<evidence type="ECO:0000256" key="3">
    <source>
        <dbReference type="RuleBase" id="RU004439"/>
    </source>
</evidence>
<dbReference type="InterPro" id="IPR011161">
    <property type="entry name" value="MHC_I-like_Ag-recog"/>
</dbReference>
<dbReference type="InterPro" id="IPR036179">
    <property type="entry name" value="Ig-like_dom_sf"/>
</dbReference>
<reference evidence="5" key="1">
    <citation type="submission" date="2025-08" db="UniProtKB">
        <authorList>
            <consortium name="Ensembl"/>
        </authorList>
    </citation>
    <scope>IDENTIFICATION</scope>
</reference>
<dbReference type="Proteomes" id="UP000472262">
    <property type="component" value="Unassembled WGS sequence"/>
</dbReference>
<dbReference type="InterPro" id="IPR001039">
    <property type="entry name" value="MHC_I_a_a1/a2"/>
</dbReference>
<dbReference type="Pfam" id="PF00129">
    <property type="entry name" value="MHC_I"/>
    <property type="match status" value="1"/>
</dbReference>
<protein>
    <submittedName>
        <fullName evidence="5">Major histocompatibility complex class I UMA</fullName>
    </submittedName>
</protein>
<dbReference type="GO" id="GO:0005615">
    <property type="term" value="C:extracellular space"/>
    <property type="evidence" value="ECO:0007669"/>
    <property type="project" value="TreeGrafter"/>
</dbReference>
<organism evidence="5 6">
    <name type="scientific">Sinocyclocheilus grahami</name>
    <name type="common">Dianchi golden-line fish</name>
    <name type="synonym">Barbus grahami</name>
    <dbReference type="NCBI Taxonomy" id="75366"/>
    <lineage>
        <taxon>Eukaryota</taxon>
        <taxon>Metazoa</taxon>
        <taxon>Chordata</taxon>
        <taxon>Craniata</taxon>
        <taxon>Vertebrata</taxon>
        <taxon>Euteleostomi</taxon>
        <taxon>Actinopterygii</taxon>
        <taxon>Neopterygii</taxon>
        <taxon>Teleostei</taxon>
        <taxon>Ostariophysi</taxon>
        <taxon>Cypriniformes</taxon>
        <taxon>Cyprinidae</taxon>
        <taxon>Cyprininae</taxon>
        <taxon>Sinocyclocheilus</taxon>
    </lineage>
</organism>
<comment type="similarity">
    <text evidence="3">Belongs to the MHC class I family.</text>
</comment>
<dbReference type="SUPFAM" id="SSF54452">
    <property type="entry name" value="MHC antigen-recognition domain"/>
    <property type="match status" value="1"/>
</dbReference>
<evidence type="ECO:0000256" key="1">
    <source>
        <dbReference type="ARBA" id="ARBA00023180"/>
    </source>
</evidence>
<proteinExistence type="inferred from homology"/>
<dbReference type="PRINTS" id="PR01638">
    <property type="entry name" value="MHCCLASSI"/>
</dbReference>
<evidence type="ECO:0000259" key="4">
    <source>
        <dbReference type="PROSITE" id="PS50835"/>
    </source>
</evidence>
<dbReference type="Gene3D" id="3.30.500.10">
    <property type="entry name" value="MHC class I-like antigen recognition-like"/>
    <property type="match status" value="1"/>
</dbReference>
<dbReference type="GO" id="GO:0009897">
    <property type="term" value="C:external side of plasma membrane"/>
    <property type="evidence" value="ECO:0007669"/>
    <property type="project" value="TreeGrafter"/>
</dbReference>
<dbReference type="Ensembl" id="ENSSGRT00000076310.1">
    <property type="protein sequence ID" value="ENSSGRP00000071639.1"/>
    <property type="gene ID" value="ENSSGRG00000036581.1"/>
</dbReference>
<accession>A0A672Q5M5</accession>
<dbReference type="InterPro" id="IPR050208">
    <property type="entry name" value="MHC_class-I_related"/>
</dbReference>
<dbReference type="PROSITE" id="PS00290">
    <property type="entry name" value="IG_MHC"/>
    <property type="match status" value="1"/>
</dbReference>
<dbReference type="InParanoid" id="A0A672Q5M5"/>
<keyword evidence="2" id="KW-0393">Immunoglobulin domain</keyword>
<evidence type="ECO:0000256" key="2">
    <source>
        <dbReference type="ARBA" id="ARBA00023319"/>
    </source>
</evidence>
<dbReference type="InterPro" id="IPR007110">
    <property type="entry name" value="Ig-like_dom"/>
</dbReference>
<name>A0A672Q5M5_SINGR</name>